<keyword evidence="2" id="KW-1185">Reference proteome</keyword>
<sequence>MKTFRQGVARTLELRLLFFPERGCTSKSIPPQVTPDQFSEPAGISIHLNMGIKEIVDHQGLAWARGELRETVHG</sequence>
<proteinExistence type="predicted"/>
<evidence type="ECO:0000313" key="1">
    <source>
        <dbReference type="EMBL" id="CCA76129.1"/>
    </source>
</evidence>
<accession>G4TXT6</accession>
<evidence type="ECO:0000313" key="2">
    <source>
        <dbReference type="Proteomes" id="UP000007148"/>
    </source>
</evidence>
<dbReference type="EMBL" id="CAFZ01000618">
    <property type="protein sequence ID" value="CCA76129.1"/>
    <property type="molecule type" value="Genomic_DNA"/>
</dbReference>
<dbReference type="InParanoid" id="G4TXT6"/>
<protein>
    <submittedName>
        <fullName evidence="1">Uncharacterized protein</fullName>
    </submittedName>
</protein>
<dbReference type="AlphaFoldDB" id="G4TXT6"/>
<comment type="caution">
    <text evidence="1">The sequence shown here is derived from an EMBL/GenBank/DDBJ whole genome shotgun (WGS) entry which is preliminary data.</text>
</comment>
<gene>
    <name evidence="1" type="ORF">PIIN_10129</name>
</gene>
<organism evidence="1 2">
    <name type="scientific">Serendipita indica (strain DSM 11827)</name>
    <name type="common">Root endophyte fungus</name>
    <name type="synonym">Piriformospora indica</name>
    <dbReference type="NCBI Taxonomy" id="1109443"/>
    <lineage>
        <taxon>Eukaryota</taxon>
        <taxon>Fungi</taxon>
        <taxon>Dikarya</taxon>
        <taxon>Basidiomycota</taxon>
        <taxon>Agaricomycotina</taxon>
        <taxon>Agaricomycetes</taxon>
        <taxon>Sebacinales</taxon>
        <taxon>Serendipitaceae</taxon>
        <taxon>Serendipita</taxon>
    </lineage>
</organism>
<dbReference type="HOGENOM" id="CLU_2688714_0_0_1"/>
<name>G4TXT6_SERID</name>
<dbReference type="Proteomes" id="UP000007148">
    <property type="component" value="Unassembled WGS sequence"/>
</dbReference>
<reference evidence="1 2" key="1">
    <citation type="journal article" date="2011" name="PLoS Pathog.">
        <title>Endophytic Life Strategies Decoded by Genome and Transcriptome Analyses of the Mutualistic Root Symbiont Piriformospora indica.</title>
        <authorList>
            <person name="Zuccaro A."/>
            <person name="Lahrmann U."/>
            <person name="Guldener U."/>
            <person name="Langen G."/>
            <person name="Pfiffi S."/>
            <person name="Biedenkopf D."/>
            <person name="Wong P."/>
            <person name="Samans B."/>
            <person name="Grimm C."/>
            <person name="Basiewicz M."/>
            <person name="Murat C."/>
            <person name="Martin F."/>
            <person name="Kogel K.H."/>
        </authorList>
    </citation>
    <scope>NUCLEOTIDE SEQUENCE [LARGE SCALE GENOMIC DNA]</scope>
    <source>
        <strain evidence="1 2">DSM 11827</strain>
    </source>
</reference>